<evidence type="ECO:0000313" key="6">
    <source>
        <dbReference type="EMBL" id="RFS86008.1"/>
    </source>
</evidence>
<evidence type="ECO:0000313" key="7">
    <source>
        <dbReference type="Proteomes" id="UP000262882"/>
    </source>
</evidence>
<keyword evidence="2 5" id="KW-0812">Transmembrane</keyword>
<dbReference type="Proteomes" id="UP000262882">
    <property type="component" value="Unassembled WGS sequence"/>
</dbReference>
<evidence type="ECO:0000256" key="2">
    <source>
        <dbReference type="ARBA" id="ARBA00022692"/>
    </source>
</evidence>
<keyword evidence="3 5" id="KW-1133">Transmembrane helix</keyword>
<feature type="transmembrane region" description="Helical" evidence="5">
    <location>
        <begin position="67"/>
        <end position="89"/>
    </location>
</feature>
<protein>
    <submittedName>
        <fullName evidence="6">DoxX family protein</fullName>
    </submittedName>
</protein>
<keyword evidence="4 5" id="KW-0472">Membrane</keyword>
<keyword evidence="7" id="KW-1185">Reference proteome</keyword>
<dbReference type="AlphaFoldDB" id="A0A372GKV4"/>
<comment type="caution">
    <text evidence="6">The sequence shown here is derived from an EMBL/GenBank/DDBJ whole genome shotgun (WGS) entry which is preliminary data.</text>
</comment>
<proteinExistence type="predicted"/>
<dbReference type="InterPro" id="IPR032808">
    <property type="entry name" value="DoxX"/>
</dbReference>
<accession>A0A372GKV4</accession>
<comment type="subcellular location">
    <subcellularLocation>
        <location evidence="1">Membrane</location>
        <topology evidence="1">Multi-pass membrane protein</topology>
    </subcellularLocation>
</comment>
<name>A0A372GKV4_9ACTN</name>
<reference evidence="6 7" key="1">
    <citation type="submission" date="2018-08" db="EMBL/GenBank/DDBJ databases">
        <title>Actinomadura spongicola sp. nov., isolated from marine sponge Leucetta chagosensis.</title>
        <authorList>
            <person name="Li L."/>
            <person name="Lin H.W."/>
        </authorList>
    </citation>
    <scope>NUCLEOTIDE SEQUENCE [LARGE SCALE GENOMIC DNA]</scope>
    <source>
        <strain evidence="6 7">LHW52907</strain>
    </source>
</reference>
<evidence type="ECO:0000256" key="4">
    <source>
        <dbReference type="ARBA" id="ARBA00023136"/>
    </source>
</evidence>
<evidence type="ECO:0000256" key="1">
    <source>
        <dbReference type="ARBA" id="ARBA00004141"/>
    </source>
</evidence>
<dbReference type="OrthoDB" id="2629817at2"/>
<feature type="transmembrane region" description="Helical" evidence="5">
    <location>
        <begin position="41"/>
        <end position="60"/>
    </location>
</feature>
<dbReference type="RefSeq" id="WP_117398123.1">
    <property type="nucleotide sequence ID" value="NZ_QVNQ01000002.1"/>
</dbReference>
<evidence type="ECO:0000256" key="5">
    <source>
        <dbReference type="SAM" id="Phobius"/>
    </source>
</evidence>
<dbReference type="EMBL" id="QVNQ01000002">
    <property type="protein sequence ID" value="RFS86008.1"/>
    <property type="molecule type" value="Genomic_DNA"/>
</dbReference>
<sequence length="115" mass="12053">MEIAFIVVTVVAAAASAYSTVNHFVRPEWIVRNFTGYGVPLAWLPPLGVLKAAGVAGLLIGLAYRPVAIVAATGLVLFYLGAIVTVIRARFYSHIPYPLPFLLTAAGSLALGAVS</sequence>
<organism evidence="6 7">
    <name type="scientific">Actinomadura spongiicola</name>
    <dbReference type="NCBI Taxonomy" id="2303421"/>
    <lineage>
        <taxon>Bacteria</taxon>
        <taxon>Bacillati</taxon>
        <taxon>Actinomycetota</taxon>
        <taxon>Actinomycetes</taxon>
        <taxon>Streptosporangiales</taxon>
        <taxon>Thermomonosporaceae</taxon>
        <taxon>Actinomadura</taxon>
    </lineage>
</organism>
<dbReference type="Pfam" id="PF13564">
    <property type="entry name" value="DoxX_2"/>
    <property type="match status" value="1"/>
</dbReference>
<gene>
    <name evidence="6" type="ORF">D0T12_05080</name>
</gene>
<dbReference type="GO" id="GO:0016020">
    <property type="term" value="C:membrane"/>
    <property type="evidence" value="ECO:0007669"/>
    <property type="project" value="UniProtKB-SubCell"/>
</dbReference>
<evidence type="ECO:0000256" key="3">
    <source>
        <dbReference type="ARBA" id="ARBA00022989"/>
    </source>
</evidence>